<name>A0A9P1J661_9PELO</name>
<feature type="region of interest" description="Disordered" evidence="1">
    <location>
        <begin position="505"/>
        <end position="529"/>
    </location>
</feature>
<evidence type="ECO:0000256" key="1">
    <source>
        <dbReference type="SAM" id="MobiDB-lite"/>
    </source>
</evidence>
<evidence type="ECO:0000313" key="2">
    <source>
        <dbReference type="EMBL" id="CAI5455639.1"/>
    </source>
</evidence>
<protein>
    <submittedName>
        <fullName evidence="2">Uncharacterized protein</fullName>
    </submittedName>
</protein>
<feature type="compositionally biased region" description="Basic and acidic residues" evidence="1">
    <location>
        <begin position="227"/>
        <end position="247"/>
    </location>
</feature>
<dbReference type="Proteomes" id="UP001152747">
    <property type="component" value="Unassembled WGS sequence"/>
</dbReference>
<comment type="caution">
    <text evidence="2">The sequence shown here is derived from an EMBL/GenBank/DDBJ whole genome shotgun (WGS) entry which is preliminary data.</text>
</comment>
<dbReference type="AlphaFoldDB" id="A0A9P1J661"/>
<gene>
    <name evidence="2" type="ORF">CAMP_LOCUS18276</name>
</gene>
<feature type="region of interest" description="Disordered" evidence="1">
    <location>
        <begin position="213"/>
        <end position="247"/>
    </location>
</feature>
<proteinExistence type="predicted"/>
<evidence type="ECO:0000313" key="3">
    <source>
        <dbReference type="Proteomes" id="UP001152747"/>
    </source>
</evidence>
<keyword evidence="3" id="KW-1185">Reference proteome</keyword>
<organism evidence="2 3">
    <name type="scientific">Caenorhabditis angaria</name>
    <dbReference type="NCBI Taxonomy" id="860376"/>
    <lineage>
        <taxon>Eukaryota</taxon>
        <taxon>Metazoa</taxon>
        <taxon>Ecdysozoa</taxon>
        <taxon>Nematoda</taxon>
        <taxon>Chromadorea</taxon>
        <taxon>Rhabditida</taxon>
        <taxon>Rhabditina</taxon>
        <taxon>Rhabditomorpha</taxon>
        <taxon>Rhabditoidea</taxon>
        <taxon>Rhabditidae</taxon>
        <taxon>Peloderinae</taxon>
        <taxon>Caenorhabditis</taxon>
    </lineage>
</organism>
<reference evidence="2" key="1">
    <citation type="submission" date="2022-11" db="EMBL/GenBank/DDBJ databases">
        <authorList>
            <person name="Kikuchi T."/>
        </authorList>
    </citation>
    <scope>NUCLEOTIDE SEQUENCE</scope>
    <source>
        <strain evidence="2">PS1010</strain>
    </source>
</reference>
<accession>A0A9P1J661</accession>
<dbReference type="EMBL" id="CANHGI010000006">
    <property type="protein sequence ID" value="CAI5455639.1"/>
    <property type="molecule type" value="Genomic_DNA"/>
</dbReference>
<sequence>MSTEINFRMPRNIVKVYDVKGGKVTSTIVSRYSRTMRYDDLTSEQCSSHIYVGEDFWEYTGESTSLETAKLGVRENDADISFVNLIEARRNYFAELWNRQQLATWPPALEINYLPARTLKKHLQKLKSIFSTQRKSKGALNDLIPRQTIHPGSSQIDVHEKRRLALEKKKNESKKNDVKSDVIIGKSSSSFDSNLSLTNTNVKDTKVDILSESTKTSTRKIKSSDSSVEKSKNTKSRQDIKRRNDVEDIIEVKRQKTNKNSSNENNDALIEKKLDVSHKKTDKSIETIRKRAKSTMPFKNSKDRLKSTSKQTVFDMRQFDCFVKQQARRGIIIEFHKKCNAYRVTNLHNKKQTITRNDSPNITTTTVNFVMPKHFVRIYDVEDFDYKTIIDSTHENDSEKDMWEYTGIMRTKVSVQQAKLGIQNNDDDKTFVNLIEQRKAYLDTTSNHMEKFENAWTNYQNYVYNGNDFHLLTSVFSFQRKDKGVWNDLKPKSMSTMNSSIKMMTNSQQTNQNDDKQPTPNFLPKNGIESDEDLKDMEEFLNSFFVKTTDKSKLSSERIVGNNMVHSTRSVGQAYDGHNSSSCTSSNCIDCLKIYPIEWSIISAAHNTIEDVEITNITPINPCDQSELPTQNALPEDEFEANEDFMNSFFAKTTGQSTSSSMETKSAETVVNNTPDIIIVEKNTPDIIIVEKNTPDIIIVEKHVVDSTRSVCQDYDGHDSYSCTDAYCLDCIDVTPFDWSITPTAYNVIEDVEMTNFTPMNSCDQSKLPTQNALPEDEFQSDEDFLNSFFVKTTGQSNLSSIETKSAEAVVNMRSDVRVVEKNVVDSTRSVGHDYDGHNSDSCTSSNCTDCLKTSPIDWSIISTAYNTIDDVEITNITPKNPCDQSKLPTQNALPIDEFETNENFMNFFSVNTTDQSELSSMETKSTEVVVNNTPDIIIVENNVVDSTRSVGQDYDGHDSYSCTSSNFDCIDVTPFDYSFSLPEYYAKSNSQNVTPKNPGVAIQSQTTKRRRVITKRNSSSIESPCPPKKAKFISASDKPTTSAQKCEFFNDSQVGSYKNESQIEDVIFLD</sequence>